<feature type="compositionally biased region" description="Basic and acidic residues" evidence="2">
    <location>
        <begin position="163"/>
        <end position="175"/>
    </location>
</feature>
<dbReference type="InterPro" id="IPR001715">
    <property type="entry name" value="CH_dom"/>
</dbReference>
<gene>
    <name evidence="4" type="ORF">NSCI0253_LOCUS9455</name>
</gene>
<dbReference type="GO" id="GO:0008017">
    <property type="term" value="F:microtubule binding"/>
    <property type="evidence" value="ECO:0007669"/>
    <property type="project" value="TreeGrafter"/>
</dbReference>
<organism evidence="4">
    <name type="scientific">Noctiluca scintillans</name>
    <name type="common">Sea sparkle</name>
    <name type="synonym">Red tide dinoflagellate</name>
    <dbReference type="NCBI Taxonomy" id="2966"/>
    <lineage>
        <taxon>Eukaryota</taxon>
        <taxon>Sar</taxon>
        <taxon>Alveolata</taxon>
        <taxon>Dinophyceae</taxon>
        <taxon>Noctilucales</taxon>
        <taxon>Noctilucaceae</taxon>
        <taxon>Noctiluca</taxon>
    </lineage>
</organism>
<keyword evidence="1" id="KW-0175">Coiled coil</keyword>
<dbReference type="EMBL" id="HBFQ01013610">
    <property type="protein sequence ID" value="CAD8835107.1"/>
    <property type="molecule type" value="Transcribed_RNA"/>
</dbReference>
<dbReference type="InterPro" id="IPR010441">
    <property type="entry name" value="CH_2"/>
</dbReference>
<evidence type="ECO:0000256" key="2">
    <source>
        <dbReference type="SAM" id="MobiDB-lite"/>
    </source>
</evidence>
<dbReference type="PROSITE" id="PS50021">
    <property type="entry name" value="CH"/>
    <property type="match status" value="1"/>
</dbReference>
<dbReference type="AlphaFoldDB" id="A0A7S0ZWU2"/>
<dbReference type="SUPFAM" id="SSF47576">
    <property type="entry name" value="Calponin-homology domain, CH-domain"/>
    <property type="match status" value="1"/>
</dbReference>
<reference evidence="4" key="1">
    <citation type="submission" date="2021-01" db="EMBL/GenBank/DDBJ databases">
        <authorList>
            <person name="Corre E."/>
            <person name="Pelletier E."/>
            <person name="Niang G."/>
            <person name="Scheremetjew M."/>
            <person name="Finn R."/>
            <person name="Kale V."/>
            <person name="Holt S."/>
            <person name="Cochrane G."/>
            <person name="Meng A."/>
            <person name="Brown T."/>
            <person name="Cohen L."/>
        </authorList>
    </citation>
    <scope>NUCLEOTIDE SEQUENCE</scope>
</reference>
<proteinExistence type="predicted"/>
<feature type="domain" description="Calponin-homology (CH)" evidence="3">
    <location>
        <begin position="43"/>
        <end position="151"/>
    </location>
</feature>
<dbReference type="PANTHER" id="PTHR12509">
    <property type="entry name" value="SPERMATOGENESIS-ASSOCIATED 4-RELATED"/>
    <property type="match status" value="1"/>
</dbReference>
<accession>A0A7S0ZWU2</accession>
<dbReference type="GO" id="GO:0051493">
    <property type="term" value="P:regulation of cytoskeleton organization"/>
    <property type="evidence" value="ECO:0007669"/>
    <property type="project" value="TreeGrafter"/>
</dbReference>
<feature type="region of interest" description="Disordered" evidence="2">
    <location>
        <begin position="150"/>
        <end position="175"/>
    </location>
</feature>
<dbReference type="PANTHER" id="PTHR12509:SF9">
    <property type="entry name" value="SPERM FLAGELLAR PROTEIN 1 ISOFORM X1"/>
    <property type="match status" value="1"/>
</dbReference>
<sequence>MRKDVRVYEHSFFDHLAPVVCPIPAEVGQRRVMAQHAPPIENDDEMQALYSWVDDIPLSRPKRNIARDFADGVLVAEILHHFFPKLVEVHNYSPANSNTQKMYNWKTLNMKVLKRIGVQIHQDDMEEVVKMTPGAIERVLVVVQKATKRRERGSRSSSVPAGPDRREDVLGGRRQDFERRDCRDRDLMQRPASYHDVDTELLVEKEQTIAELREMVTIMSEKIGKLEQLVRIKDAKIESLGLKLQKHGLA</sequence>
<dbReference type="Gene3D" id="1.10.418.10">
    <property type="entry name" value="Calponin-like domain"/>
    <property type="match status" value="1"/>
</dbReference>
<dbReference type="Pfam" id="PF06294">
    <property type="entry name" value="CH_2"/>
    <property type="match status" value="1"/>
</dbReference>
<name>A0A7S0ZWU2_NOCSC</name>
<evidence type="ECO:0000256" key="1">
    <source>
        <dbReference type="SAM" id="Coils"/>
    </source>
</evidence>
<dbReference type="InterPro" id="IPR052111">
    <property type="entry name" value="Spermatogenesis_Ciliary_MAP"/>
</dbReference>
<dbReference type="GO" id="GO:0005930">
    <property type="term" value="C:axoneme"/>
    <property type="evidence" value="ECO:0007669"/>
    <property type="project" value="TreeGrafter"/>
</dbReference>
<protein>
    <recommendedName>
        <fullName evidence="3">Calponin-homology (CH) domain-containing protein</fullName>
    </recommendedName>
</protein>
<feature type="coiled-coil region" evidence="1">
    <location>
        <begin position="202"/>
        <end position="229"/>
    </location>
</feature>
<dbReference type="FunFam" id="1.10.418.10:FF:000059">
    <property type="entry name" value="RIKEN cDNA 6430531B16 gene"/>
    <property type="match status" value="1"/>
</dbReference>
<evidence type="ECO:0000259" key="3">
    <source>
        <dbReference type="PROSITE" id="PS50021"/>
    </source>
</evidence>
<dbReference type="InterPro" id="IPR036872">
    <property type="entry name" value="CH_dom_sf"/>
</dbReference>
<evidence type="ECO:0000313" key="4">
    <source>
        <dbReference type="EMBL" id="CAD8835107.1"/>
    </source>
</evidence>